<dbReference type="EMBL" id="NQKQ01000022">
    <property type="protein sequence ID" value="PAA08146.1"/>
    <property type="molecule type" value="Genomic_DNA"/>
</dbReference>
<comment type="caution">
    <text evidence="1">The sequence shown here is derived from an EMBL/GenBank/DDBJ whole genome shotgun (WGS) entry which is preliminary data.</text>
</comment>
<proteinExistence type="predicted"/>
<reference evidence="1 2" key="1">
    <citation type="submission" date="2017-08" db="EMBL/GenBank/DDBJ databases">
        <title>Genomic and metabolic characterisation of spoilage-associated Pseudomonas species.</title>
        <authorList>
            <person name="Stanborough T."/>
            <person name="Fegan N."/>
            <person name="Powell S.M."/>
            <person name="Singh T."/>
            <person name="Tamplin M.L."/>
            <person name="Chandry P.S."/>
        </authorList>
    </citation>
    <scope>NUCLEOTIDE SEQUENCE [LARGE SCALE GENOMIC DNA]</scope>
    <source>
        <strain evidence="1 2">F1801</strain>
    </source>
</reference>
<organism evidence="1 2">
    <name type="scientific">Pseudomonas fragi</name>
    <dbReference type="NCBI Taxonomy" id="296"/>
    <lineage>
        <taxon>Bacteria</taxon>
        <taxon>Pseudomonadati</taxon>
        <taxon>Pseudomonadota</taxon>
        <taxon>Gammaproteobacteria</taxon>
        <taxon>Pseudomonadales</taxon>
        <taxon>Pseudomonadaceae</taxon>
        <taxon>Pseudomonas</taxon>
    </lineage>
</organism>
<name>A0A267A6H6_PSEFR</name>
<sequence length="61" mass="6599">MSRFWPGRVFRFSNGCGSGLARDAGDAVSELNRAEAIASKPAPTNDLCRVARRCFNPNPST</sequence>
<dbReference type="Proteomes" id="UP000215861">
    <property type="component" value="Unassembled WGS sequence"/>
</dbReference>
<accession>A0A267A6H6</accession>
<evidence type="ECO:0000313" key="1">
    <source>
        <dbReference type="EMBL" id="PAA08146.1"/>
    </source>
</evidence>
<dbReference type="AlphaFoldDB" id="A0A267A6H6"/>
<gene>
    <name evidence="1" type="ORF">CJU81_17825</name>
</gene>
<evidence type="ECO:0000313" key="2">
    <source>
        <dbReference type="Proteomes" id="UP000215861"/>
    </source>
</evidence>
<protein>
    <submittedName>
        <fullName evidence="1">Uncharacterized protein</fullName>
    </submittedName>
</protein>